<keyword evidence="2" id="KW-1185">Reference proteome</keyword>
<dbReference type="Proteomes" id="UP000094472">
    <property type="component" value="Unassembled WGS sequence"/>
</dbReference>
<dbReference type="AlphaFoldDB" id="A0A1E3VVV0"/>
<evidence type="ECO:0000313" key="2">
    <source>
        <dbReference type="Proteomes" id="UP000094472"/>
    </source>
</evidence>
<dbReference type="RefSeq" id="WP_069441743.1">
    <property type="nucleotide sequence ID" value="NZ_LPWF01000025.1"/>
</dbReference>
<sequence length="142" mass="16780">MITRLPVAWWWLPVQEHPGDMEVVRAWHVMSAIHNYIAEHKNKDGALELKDDKTGETIPLEFVEMHQPIRYIKKDGEYFACTDFRKAGTENEYYDIDFWVDEKTGKLTVSDVKIHKVPVLEDGIWTQEDRYTFEGMDFEVTQ</sequence>
<evidence type="ECO:0000313" key="1">
    <source>
        <dbReference type="EMBL" id="ODR97653.1"/>
    </source>
</evidence>
<reference evidence="1 2" key="1">
    <citation type="journal article" date="2016" name="Environ. Microbiol.">
        <title>New Methyloceanibacter diversity from North Sea sediments includes methanotroph containing solely the soluble methane monooxygenase.</title>
        <authorList>
            <person name="Vekeman B."/>
            <person name="Kerckhof F.M."/>
            <person name="Cremers G."/>
            <person name="de Vos P."/>
            <person name="Vandamme P."/>
            <person name="Boon N."/>
            <person name="Op den Camp H.J."/>
            <person name="Heylen K."/>
        </authorList>
    </citation>
    <scope>NUCLEOTIDE SEQUENCE [LARGE SCALE GENOMIC DNA]</scope>
    <source>
        <strain evidence="1 2">R-67175</strain>
    </source>
</reference>
<dbReference type="OrthoDB" id="8434755at2"/>
<accession>A0A1E3VVV0</accession>
<proteinExistence type="predicted"/>
<dbReference type="EMBL" id="LPWF01000025">
    <property type="protein sequence ID" value="ODR97653.1"/>
    <property type="molecule type" value="Genomic_DNA"/>
</dbReference>
<gene>
    <name evidence="1" type="ORF">AUC69_11120</name>
</gene>
<protein>
    <submittedName>
        <fullName evidence="1">Uncharacterized protein</fullName>
    </submittedName>
</protein>
<organism evidence="1 2">
    <name type="scientific">Methyloceanibacter superfactus</name>
    <dbReference type="NCBI Taxonomy" id="1774969"/>
    <lineage>
        <taxon>Bacteria</taxon>
        <taxon>Pseudomonadati</taxon>
        <taxon>Pseudomonadota</taxon>
        <taxon>Alphaproteobacteria</taxon>
        <taxon>Hyphomicrobiales</taxon>
        <taxon>Hyphomicrobiaceae</taxon>
        <taxon>Methyloceanibacter</taxon>
    </lineage>
</organism>
<dbReference type="STRING" id="1774969.AUC69_11120"/>
<comment type="caution">
    <text evidence="1">The sequence shown here is derived from an EMBL/GenBank/DDBJ whole genome shotgun (WGS) entry which is preliminary data.</text>
</comment>
<name>A0A1E3VVV0_9HYPH</name>